<evidence type="ECO:0000256" key="3">
    <source>
        <dbReference type="ARBA" id="ARBA00023186"/>
    </source>
</evidence>
<keyword evidence="1" id="KW-0547">Nucleotide-binding</keyword>
<reference evidence="6" key="1">
    <citation type="submission" date="2019-04" db="EMBL/GenBank/DDBJ databases">
        <authorList>
            <consortium name="Science for Life Laboratories"/>
        </authorList>
    </citation>
    <scope>NUCLEOTIDE SEQUENCE</scope>
    <source>
        <strain evidence="6">MBLW1</strain>
    </source>
</reference>
<dbReference type="CDD" id="cd19499">
    <property type="entry name" value="RecA-like_ClpB_Hsp104-like"/>
    <property type="match status" value="1"/>
</dbReference>
<dbReference type="Pfam" id="PF07724">
    <property type="entry name" value="AAA_2"/>
    <property type="match status" value="1"/>
</dbReference>
<keyword evidence="2" id="KW-0067">ATP-binding</keyword>
<gene>
    <name evidence="6" type="ORF">GMBLW1_33570</name>
</gene>
<accession>A0A6C2YHJ0</accession>
<dbReference type="GO" id="GO:0005737">
    <property type="term" value="C:cytoplasm"/>
    <property type="evidence" value="ECO:0007669"/>
    <property type="project" value="TreeGrafter"/>
</dbReference>
<evidence type="ECO:0000313" key="6">
    <source>
        <dbReference type="EMBL" id="VIP00603.1"/>
    </source>
</evidence>
<sequence>MAHVRFPLHLFWVRLHSGWLRAEALLFPEMDVVGANVDRTHERLRRKLRKLIQETPVETWYARRVIRTARAGRITVTLTPPAGQEAWTEPWRIRVPIALWKHDDETTVVRIPSVQASLIFVGKRPSRRMIARAVLDGLVRCRWRDRLREIAFLPLHAAPEIATVHCHVPTPIELRRREREAEKEPKKLVLPTVTTLWERDSLQPAFGVDDTVKHLAELLQMQPGRSIVLVGVSGVGKSSVIREFARQRHRFQLGQLPMRQTSGARLVAGMTGFGEWQERVTQVWKEAAQEKAILVLGNLIELMEVGKSEHQRAGIGGFLQPSFARNEVATFTECTPEEWAMVERLFPALAAVLTPVEVAEPTPDQCVEILAAVAESQSGVRIVSRPLLQRIDLLHRRYATYSAFPGRTIRFLDLLPRRNEATNEPACITAEQIEAAFSRLTGLPRVLLHDSEPLNLPATREWFTQRVMGQPQAVDWIVGLLGVIKARLTPSGRPLASLLFVGPTGVGKTELAKALATFLFGSPDRLTRFDMSEYNSPLAVQRLIGLGDREGQLTARIREQPFSVVLLDEFEKADPSLDDLLLQMLGEARLTDHRGRLADFRNSVIILTSNLGAESFQQGGYGFSGQATISAQEHFEAVVQSHLRPELVNRMTRIIPFLPLDQSVIRDIARREWQLAGQREGFKQHRVTLPESEPILDHLAQVGFDVRYGARPLKRALEREYLVPLADAINSLSERKSLRLQLDESGPIPRFQVEAIPDEPEIPKSAQEQTALQQWELSQATRMQLLRFLQADSVRNRFFQWNRLQAHRAIRRYEQFGTMPPGAILSEYSRLREWAESCQTLRRAVEQWEFQLAELLWEPNPVVSESQVHHGQSLRNQLQQLQMEMASQLKPDADVVTIGIFPDHLAWGESLLAALQADAQQGGYQTKCWNFLRQEIKGGQPRRINGVPVPAKWEWVQPPDRIGEIYRDQTTGRTQWRRISTRTELPPALKALEPIGYALEIRGPLALLRYESTPGFIEFVDHGKPQLPHLALIVAQRGTFASLVPPDVILKRFDRIDAPKLFRIHLPEDSATWGGRHYRLSIRGVTWQEILTQRFNSRFERALDEVIQS</sequence>
<dbReference type="InParanoid" id="A0A6C2YHJ0"/>
<dbReference type="PRINTS" id="PR00300">
    <property type="entry name" value="CLPPROTEASEA"/>
</dbReference>
<dbReference type="InterPro" id="IPR027417">
    <property type="entry name" value="P-loop_NTPase"/>
</dbReference>
<evidence type="ECO:0000259" key="5">
    <source>
        <dbReference type="SMART" id="SM01086"/>
    </source>
</evidence>
<dbReference type="InterPro" id="IPR050130">
    <property type="entry name" value="ClpA_ClpB"/>
</dbReference>
<dbReference type="KEGG" id="tim:GMBLW1_33570"/>
<dbReference type="AlphaFoldDB" id="A0A6C2YHJ0"/>
<protein>
    <recommendedName>
        <fullName evidence="8">AAA+ ATPase domain-containing protein</fullName>
    </recommendedName>
</protein>
<dbReference type="EMBL" id="LR586016">
    <property type="protein sequence ID" value="VIP00603.1"/>
    <property type="molecule type" value="Genomic_DNA"/>
</dbReference>
<dbReference type="SUPFAM" id="SSF52540">
    <property type="entry name" value="P-loop containing nucleoside triphosphate hydrolases"/>
    <property type="match status" value="2"/>
</dbReference>
<dbReference type="PANTHER" id="PTHR11638:SF18">
    <property type="entry name" value="HEAT SHOCK PROTEIN 104"/>
    <property type="match status" value="1"/>
</dbReference>
<dbReference type="Gene3D" id="1.10.8.60">
    <property type="match status" value="1"/>
</dbReference>
<dbReference type="SMART" id="SM01086">
    <property type="entry name" value="ClpB_D2-small"/>
    <property type="match status" value="1"/>
</dbReference>
<proteinExistence type="predicted"/>
<evidence type="ECO:0008006" key="8">
    <source>
        <dbReference type="Google" id="ProtNLM"/>
    </source>
</evidence>
<feature type="domain" description="Clp ATPase C-terminal" evidence="5">
    <location>
        <begin position="660"/>
        <end position="749"/>
    </location>
</feature>
<dbReference type="Proteomes" id="UP000464378">
    <property type="component" value="Chromosome"/>
</dbReference>
<keyword evidence="7" id="KW-1185">Reference proteome</keyword>
<keyword evidence="3" id="KW-0143">Chaperone</keyword>
<dbReference type="InterPro" id="IPR003593">
    <property type="entry name" value="AAA+_ATPase"/>
</dbReference>
<dbReference type="PANTHER" id="PTHR11638">
    <property type="entry name" value="ATP-DEPENDENT CLP PROTEASE"/>
    <property type="match status" value="1"/>
</dbReference>
<dbReference type="GO" id="GO:0016887">
    <property type="term" value="F:ATP hydrolysis activity"/>
    <property type="evidence" value="ECO:0007669"/>
    <property type="project" value="InterPro"/>
</dbReference>
<feature type="domain" description="AAA+ ATPase" evidence="4">
    <location>
        <begin position="494"/>
        <end position="661"/>
    </location>
</feature>
<evidence type="ECO:0000259" key="4">
    <source>
        <dbReference type="SMART" id="SM00382"/>
    </source>
</evidence>
<dbReference type="RefSeq" id="WP_162655808.1">
    <property type="nucleotide sequence ID" value="NZ_LR593887.1"/>
</dbReference>
<dbReference type="Gene3D" id="3.40.50.300">
    <property type="entry name" value="P-loop containing nucleotide triphosphate hydrolases"/>
    <property type="match status" value="2"/>
</dbReference>
<dbReference type="Pfam" id="PF10431">
    <property type="entry name" value="ClpB_D2-small"/>
    <property type="match status" value="1"/>
</dbReference>
<dbReference type="InterPro" id="IPR019489">
    <property type="entry name" value="Clp_ATPase_C"/>
</dbReference>
<dbReference type="SMART" id="SM00382">
    <property type="entry name" value="AAA"/>
    <property type="match status" value="2"/>
</dbReference>
<dbReference type="GO" id="GO:0034605">
    <property type="term" value="P:cellular response to heat"/>
    <property type="evidence" value="ECO:0007669"/>
    <property type="project" value="TreeGrafter"/>
</dbReference>
<dbReference type="InterPro" id="IPR001270">
    <property type="entry name" value="ClpA/B"/>
</dbReference>
<evidence type="ECO:0000313" key="7">
    <source>
        <dbReference type="Proteomes" id="UP000464378"/>
    </source>
</evidence>
<dbReference type="InterPro" id="IPR003959">
    <property type="entry name" value="ATPase_AAA_core"/>
</dbReference>
<evidence type="ECO:0000256" key="2">
    <source>
        <dbReference type="ARBA" id="ARBA00022840"/>
    </source>
</evidence>
<feature type="domain" description="AAA+ ATPase" evidence="4">
    <location>
        <begin position="223"/>
        <end position="397"/>
    </location>
</feature>
<dbReference type="EMBL" id="LR593887">
    <property type="protein sequence ID" value="VTR96624.1"/>
    <property type="molecule type" value="Genomic_DNA"/>
</dbReference>
<organism evidence="6">
    <name type="scientific">Tuwongella immobilis</name>
    <dbReference type="NCBI Taxonomy" id="692036"/>
    <lineage>
        <taxon>Bacteria</taxon>
        <taxon>Pseudomonadati</taxon>
        <taxon>Planctomycetota</taxon>
        <taxon>Planctomycetia</taxon>
        <taxon>Gemmatales</taxon>
        <taxon>Gemmataceae</taxon>
        <taxon>Tuwongella</taxon>
    </lineage>
</organism>
<name>A0A6C2YHJ0_9BACT</name>
<evidence type="ECO:0000256" key="1">
    <source>
        <dbReference type="ARBA" id="ARBA00022741"/>
    </source>
</evidence>
<dbReference type="GO" id="GO:0005524">
    <property type="term" value="F:ATP binding"/>
    <property type="evidence" value="ECO:0007669"/>
    <property type="project" value="UniProtKB-KW"/>
</dbReference>